<evidence type="ECO:0000256" key="1">
    <source>
        <dbReference type="SAM" id="Phobius"/>
    </source>
</evidence>
<sequence>MGQPSRAASNALIYYSYAAFLVFGLFIAWRLRGQSAGEWLSANRTQKGIHETAPIKFASKPLLEWSC</sequence>
<dbReference type="Proteomes" id="UP000073492">
    <property type="component" value="Unassembled WGS sequence"/>
</dbReference>
<keyword evidence="1" id="KW-1133">Transmembrane helix</keyword>
<protein>
    <submittedName>
        <fullName evidence="2">Uncharacterized protein</fullName>
    </submittedName>
</protein>
<gene>
    <name evidence="2" type="ORF">AC579_8070</name>
</gene>
<organism evidence="2 3">
    <name type="scientific">Pseudocercospora musae</name>
    <dbReference type="NCBI Taxonomy" id="113226"/>
    <lineage>
        <taxon>Eukaryota</taxon>
        <taxon>Fungi</taxon>
        <taxon>Dikarya</taxon>
        <taxon>Ascomycota</taxon>
        <taxon>Pezizomycotina</taxon>
        <taxon>Dothideomycetes</taxon>
        <taxon>Dothideomycetidae</taxon>
        <taxon>Mycosphaerellales</taxon>
        <taxon>Mycosphaerellaceae</taxon>
        <taxon>Pseudocercospora</taxon>
    </lineage>
</organism>
<keyword evidence="1" id="KW-0812">Transmembrane</keyword>
<dbReference type="EMBL" id="LFZO01000774">
    <property type="protein sequence ID" value="KXS97675.1"/>
    <property type="molecule type" value="Genomic_DNA"/>
</dbReference>
<comment type="caution">
    <text evidence="2">The sequence shown here is derived from an EMBL/GenBank/DDBJ whole genome shotgun (WGS) entry which is preliminary data.</text>
</comment>
<accession>A0A139H5B5</accession>
<feature type="transmembrane region" description="Helical" evidence="1">
    <location>
        <begin position="12"/>
        <end position="31"/>
    </location>
</feature>
<keyword evidence="3" id="KW-1185">Reference proteome</keyword>
<dbReference type="AlphaFoldDB" id="A0A139H5B5"/>
<evidence type="ECO:0000313" key="3">
    <source>
        <dbReference type="Proteomes" id="UP000073492"/>
    </source>
</evidence>
<evidence type="ECO:0000313" key="2">
    <source>
        <dbReference type="EMBL" id="KXS97675.1"/>
    </source>
</evidence>
<name>A0A139H5B5_9PEZI</name>
<keyword evidence="1" id="KW-0472">Membrane</keyword>
<proteinExistence type="predicted"/>
<reference evidence="2 3" key="1">
    <citation type="submission" date="2015-07" db="EMBL/GenBank/DDBJ databases">
        <title>Comparative genomics of the Sigatoka disease complex on banana suggests a link between parallel evolutionary changes in Pseudocercospora fijiensis and Pseudocercospora eumusae and increased virulence on the banana host.</title>
        <authorList>
            <person name="Chang T.-C."/>
            <person name="Salvucci A."/>
            <person name="Crous P.W."/>
            <person name="Stergiopoulos I."/>
        </authorList>
    </citation>
    <scope>NUCLEOTIDE SEQUENCE [LARGE SCALE GENOMIC DNA]</scope>
    <source>
        <strain evidence="2 3">CBS 116634</strain>
    </source>
</reference>